<proteinExistence type="predicted"/>
<name>A0A2U2BSM0_9PROT</name>
<organism evidence="1 2">
    <name type="scientific">Marinicauda salina</name>
    <dbReference type="NCBI Taxonomy" id="2135793"/>
    <lineage>
        <taxon>Bacteria</taxon>
        <taxon>Pseudomonadati</taxon>
        <taxon>Pseudomonadota</taxon>
        <taxon>Alphaproteobacteria</taxon>
        <taxon>Maricaulales</taxon>
        <taxon>Maricaulaceae</taxon>
        <taxon>Marinicauda</taxon>
    </lineage>
</organism>
<accession>A0A2U2BSM0</accession>
<dbReference type="AlphaFoldDB" id="A0A2U2BSM0"/>
<evidence type="ECO:0000313" key="1">
    <source>
        <dbReference type="EMBL" id="PWE16976.1"/>
    </source>
</evidence>
<dbReference type="EMBL" id="QEXV01000004">
    <property type="protein sequence ID" value="PWE16976.1"/>
    <property type="molecule type" value="Genomic_DNA"/>
</dbReference>
<gene>
    <name evidence="1" type="ORF">DDZ18_09720</name>
</gene>
<comment type="caution">
    <text evidence="1">The sequence shown here is derived from an EMBL/GenBank/DDBJ whole genome shotgun (WGS) entry which is preliminary data.</text>
</comment>
<dbReference type="Proteomes" id="UP000245168">
    <property type="component" value="Unassembled WGS sequence"/>
</dbReference>
<reference evidence="2" key="1">
    <citation type="submission" date="2018-05" db="EMBL/GenBank/DDBJ databases">
        <authorList>
            <person name="Liu B.-T."/>
        </authorList>
    </citation>
    <scope>NUCLEOTIDE SEQUENCE [LARGE SCALE GENOMIC DNA]</scope>
    <source>
        <strain evidence="2">WD6-1</strain>
    </source>
</reference>
<dbReference type="RefSeq" id="WP_109253200.1">
    <property type="nucleotide sequence ID" value="NZ_QEXV01000004.1"/>
</dbReference>
<protein>
    <submittedName>
        <fullName evidence="1">Uncharacterized protein</fullName>
    </submittedName>
</protein>
<keyword evidence="2" id="KW-1185">Reference proteome</keyword>
<sequence length="77" mass="8138">MRDRSRPTESRREAELDRETPIRRIAGFLMARVRLILAASLAAALIKLAAAAPGVAPEPAASPGGASAVIAHCRFDC</sequence>
<evidence type="ECO:0000313" key="2">
    <source>
        <dbReference type="Proteomes" id="UP000245168"/>
    </source>
</evidence>